<feature type="non-terminal residue" evidence="1">
    <location>
        <position position="135"/>
    </location>
</feature>
<reference evidence="1 2" key="1">
    <citation type="journal article" date="2020" name="Biotechnol. Biofuels">
        <title>New insights from the biogas microbiome by comprehensive genome-resolved metagenomics of nearly 1600 species originating from multiple anaerobic digesters.</title>
        <authorList>
            <person name="Campanaro S."/>
            <person name="Treu L."/>
            <person name="Rodriguez-R L.M."/>
            <person name="Kovalovszki A."/>
            <person name="Ziels R.M."/>
            <person name="Maus I."/>
            <person name="Zhu X."/>
            <person name="Kougias P.G."/>
            <person name="Basile A."/>
            <person name="Luo G."/>
            <person name="Schluter A."/>
            <person name="Konstantinidis K.T."/>
            <person name="Angelidaki I."/>
        </authorList>
    </citation>
    <scope>NUCLEOTIDE SEQUENCE [LARGE SCALE GENOMIC DNA]</scope>
    <source>
        <strain evidence="1">AS06rmzACSIP_421</strain>
    </source>
</reference>
<accession>A0A847EVL9</accession>
<comment type="caution">
    <text evidence="1">The sequence shown here is derived from an EMBL/GenBank/DDBJ whole genome shotgun (WGS) entry which is preliminary data.</text>
</comment>
<evidence type="ECO:0000313" key="2">
    <source>
        <dbReference type="Proteomes" id="UP000554004"/>
    </source>
</evidence>
<name>A0A847EVL9_9BACT</name>
<gene>
    <name evidence="1" type="ORF">GX618_03795</name>
</gene>
<proteinExistence type="predicted"/>
<dbReference type="EMBL" id="JAAZAL010000137">
    <property type="protein sequence ID" value="NLE31364.1"/>
    <property type="molecule type" value="Genomic_DNA"/>
</dbReference>
<dbReference type="Proteomes" id="UP000554004">
    <property type="component" value="Unassembled WGS sequence"/>
</dbReference>
<organism evidence="1 2">
    <name type="scientific">Candidatus Dojkabacteria bacterium</name>
    <dbReference type="NCBI Taxonomy" id="2099670"/>
    <lineage>
        <taxon>Bacteria</taxon>
        <taxon>Candidatus Dojkabacteria</taxon>
    </lineage>
</organism>
<dbReference type="AlphaFoldDB" id="A0A847EVL9"/>
<evidence type="ECO:0000313" key="1">
    <source>
        <dbReference type="EMBL" id="NLE31364.1"/>
    </source>
</evidence>
<protein>
    <submittedName>
        <fullName evidence="1">Uncharacterized protein</fullName>
    </submittedName>
</protein>
<sequence>MKKSVSLIIILFFILSPRGFSQLFPVYPEKEIGQADIIVTYLKTQQQDSLNSRKRKDNMILLIGKNISSFYSESTDRFINATHRFSNIADFQAFLSDPANNIRTGGSLYRVYKNFNEKEITTTDHIPSDSYLYKE</sequence>